<organism evidence="2 3">
    <name type="scientific">Faecalibacterium prausnitzii</name>
    <dbReference type="NCBI Taxonomy" id="853"/>
    <lineage>
        <taxon>Bacteria</taxon>
        <taxon>Bacillati</taxon>
        <taxon>Bacillota</taxon>
        <taxon>Clostridia</taxon>
        <taxon>Eubacteriales</taxon>
        <taxon>Oscillospiraceae</taxon>
        <taxon>Faecalibacterium</taxon>
    </lineage>
</organism>
<protein>
    <submittedName>
        <fullName evidence="2">Predicted NADH:ubiquinone oxidoreductase, subunit RnfG</fullName>
    </submittedName>
</protein>
<dbReference type="GO" id="GO:0010181">
    <property type="term" value="F:FMN binding"/>
    <property type="evidence" value="ECO:0007669"/>
    <property type="project" value="InterPro"/>
</dbReference>
<sequence length="154" mass="16417">MKYKNFLLRAVNLLLILGVLWQYQQVALVRAAAVSQRKQEIAEVEAYNASVLQAQSAAQAEQTQSGYRDGTYEGSAFGFGDVIRVSVTIQNGKMTDIAVLDASGEDKPYYKQALPLLDEMLDVQSAEVDTVSGATLTAEGLIGAVADALGKAAA</sequence>
<dbReference type="AlphaFoldDB" id="A0A173SP81"/>
<accession>A0A173SP81</accession>
<reference evidence="2 3" key="1">
    <citation type="submission" date="2015-09" db="EMBL/GenBank/DDBJ databases">
        <authorList>
            <consortium name="Pathogen Informatics"/>
        </authorList>
    </citation>
    <scope>NUCLEOTIDE SEQUENCE [LARGE SCALE GENOMIC DNA]</scope>
    <source>
        <strain evidence="2 3">2789STDY5834970</strain>
    </source>
</reference>
<keyword evidence="2" id="KW-0830">Ubiquinone</keyword>
<feature type="domain" description="FMN-binding" evidence="1">
    <location>
        <begin position="78"/>
        <end position="152"/>
    </location>
</feature>
<dbReference type="EMBL" id="CYXN01000006">
    <property type="protein sequence ID" value="CUM92040.1"/>
    <property type="molecule type" value="Genomic_DNA"/>
</dbReference>
<dbReference type="OrthoDB" id="9806398at2"/>
<evidence type="ECO:0000313" key="3">
    <source>
        <dbReference type="Proteomes" id="UP000095649"/>
    </source>
</evidence>
<name>A0A173SP81_9FIRM</name>
<evidence type="ECO:0000259" key="1">
    <source>
        <dbReference type="SMART" id="SM00900"/>
    </source>
</evidence>
<proteinExistence type="predicted"/>
<dbReference type="RefSeq" id="WP_055185717.1">
    <property type="nucleotide sequence ID" value="NZ_CYXN01000006.1"/>
</dbReference>
<dbReference type="GO" id="GO:0016020">
    <property type="term" value="C:membrane"/>
    <property type="evidence" value="ECO:0007669"/>
    <property type="project" value="InterPro"/>
</dbReference>
<dbReference type="Proteomes" id="UP000095649">
    <property type="component" value="Unassembled WGS sequence"/>
</dbReference>
<dbReference type="InterPro" id="IPR007329">
    <property type="entry name" value="FMN-bd"/>
</dbReference>
<dbReference type="Pfam" id="PF04205">
    <property type="entry name" value="FMN_bind"/>
    <property type="match status" value="1"/>
</dbReference>
<dbReference type="SMART" id="SM00900">
    <property type="entry name" value="FMN_bind"/>
    <property type="match status" value="1"/>
</dbReference>
<dbReference type="Gene3D" id="3.90.1010.20">
    <property type="match status" value="1"/>
</dbReference>
<evidence type="ECO:0000313" key="2">
    <source>
        <dbReference type="EMBL" id="CUM92040.1"/>
    </source>
</evidence>
<gene>
    <name evidence="2" type="ORF">ERS852582_01138</name>
</gene>